<dbReference type="InterPro" id="IPR036132">
    <property type="entry name" value="Vac_ATP_synth_c_sf"/>
</dbReference>
<dbReference type="AlphaFoldDB" id="A0A9P6YEI6"/>
<dbReference type="EMBL" id="JAANIT010000566">
    <property type="protein sequence ID" value="KAG1546414.1"/>
    <property type="molecule type" value="Genomic_DNA"/>
</dbReference>
<dbReference type="OrthoDB" id="6605928at2759"/>
<comment type="function">
    <text evidence="6">Subunit of the V1 complex of vacuolar(H+)-ATPase (V-ATPase), a multisubunit enzyme composed of a peripheral complex (V1) that hydrolyzes ATP and a membrane integral complex (V0) that translocates protons. V-ATPase is responsible for acidifying and maintaining the pH of intracellular compartments and in some cell types, is targeted to the plasma membrane, where it is responsible for acidifying the extracellular environment. Subunit C is necessary for the assembly of the catalytic sector of the enzyme and is likely to have a specific function in its catalytic activity.</text>
</comment>
<comment type="caution">
    <text evidence="7">The sequence shown here is derived from an EMBL/GenBank/DDBJ whole genome shotgun (WGS) entry which is preliminary data.</text>
</comment>
<dbReference type="CDD" id="cd14785">
    <property type="entry name" value="V-ATPase_C"/>
    <property type="match status" value="1"/>
</dbReference>
<dbReference type="Gene3D" id="3.30.70.1180">
    <property type="entry name" value="Vacuolar atp synthase subunit c, domain 1"/>
    <property type="match status" value="1"/>
</dbReference>
<dbReference type="Pfam" id="PF03223">
    <property type="entry name" value="V-ATPase_C"/>
    <property type="match status" value="1"/>
</dbReference>
<evidence type="ECO:0000256" key="3">
    <source>
        <dbReference type="ARBA" id="ARBA00022781"/>
    </source>
</evidence>
<keyword evidence="3 6" id="KW-0375">Hydrogen ion transport</keyword>
<dbReference type="FunFam" id="3.30.70.100:FF:000002">
    <property type="entry name" value="V-type proton ATPase subunit C"/>
    <property type="match status" value="1"/>
</dbReference>
<gene>
    <name evidence="7" type="ORF">G6F51_004886</name>
</gene>
<dbReference type="GO" id="GO:0000221">
    <property type="term" value="C:vacuolar proton-transporting V-type ATPase, V1 domain"/>
    <property type="evidence" value="ECO:0007669"/>
    <property type="project" value="TreeGrafter"/>
</dbReference>
<dbReference type="Gene3D" id="3.30.70.100">
    <property type="match status" value="1"/>
</dbReference>
<evidence type="ECO:0000313" key="7">
    <source>
        <dbReference type="EMBL" id="KAG1546414.1"/>
    </source>
</evidence>
<keyword evidence="2 6" id="KW-0813">Transport</keyword>
<evidence type="ECO:0000256" key="6">
    <source>
        <dbReference type="RuleBase" id="RU364010"/>
    </source>
</evidence>
<accession>A0A9P6YEI6</accession>
<reference evidence="7" key="1">
    <citation type="journal article" date="2020" name="Microb. Genom.">
        <title>Genetic diversity of clinical and environmental Mucorales isolates obtained from an investigation of mucormycosis cases among solid organ transplant recipients.</title>
        <authorList>
            <person name="Nguyen M.H."/>
            <person name="Kaul D."/>
            <person name="Muto C."/>
            <person name="Cheng S.J."/>
            <person name="Richter R.A."/>
            <person name="Bruno V.M."/>
            <person name="Liu G."/>
            <person name="Beyhan S."/>
            <person name="Sundermann A.J."/>
            <person name="Mounaud S."/>
            <person name="Pasculle A.W."/>
            <person name="Nierman W.C."/>
            <person name="Driscoll E."/>
            <person name="Cumbie R."/>
            <person name="Clancy C.J."/>
            <person name="Dupont C.L."/>
        </authorList>
    </citation>
    <scope>NUCLEOTIDE SEQUENCE</scope>
    <source>
        <strain evidence="7">GL16</strain>
    </source>
</reference>
<dbReference type="PANTHER" id="PTHR10137:SF0">
    <property type="entry name" value="V-TYPE PROTON ATPASE SUBUNIT C"/>
    <property type="match status" value="1"/>
</dbReference>
<dbReference type="InterPro" id="IPR004907">
    <property type="entry name" value="ATPase_V1-cplx_csu"/>
</dbReference>
<sequence length="380" mass="44044">MKYTFISVPALGDKQNTFLNIKGKLADYAQTYHYTIPDFKIGTLDALVLLSDDLVKYDAAFEQSVNKLTDILTSLTKGQQQELLLVNDKTLEQFVSTFQWNTMKYRTDKSLQETTANLNQEVTAVDNIMKSKLNAYTQTKNALQTLQRKQTGNLSVRSLNGVVKKQHCVLNSEFLTTLIIAVPKSLYKQWNNKYETLTDMVVPRSSIKITEDEEFGLFTVTVFQRVVDEFCHKAREERFIPRDFQYDQDALQTQQRELEESELMEREQQAELLRLAKTNFGEIFASWLHLKALRVFVESVLRYGLPPDFCSVAILTNPKFEKKVDEIMVAQYGRLGGVHGQAIKQQQEEEILDHELQSVNDNNYRPYVQFELIFDTERKQ</sequence>
<evidence type="ECO:0000256" key="4">
    <source>
        <dbReference type="ARBA" id="ARBA00023065"/>
    </source>
</evidence>
<name>A0A9P6YEI6_RHIOR</name>
<proteinExistence type="inferred from homology"/>
<organism evidence="7 8">
    <name type="scientific">Rhizopus oryzae</name>
    <name type="common">Mucormycosis agent</name>
    <name type="synonym">Rhizopus arrhizus var. delemar</name>
    <dbReference type="NCBI Taxonomy" id="64495"/>
    <lineage>
        <taxon>Eukaryota</taxon>
        <taxon>Fungi</taxon>
        <taxon>Fungi incertae sedis</taxon>
        <taxon>Mucoromycota</taxon>
        <taxon>Mucoromycotina</taxon>
        <taxon>Mucoromycetes</taxon>
        <taxon>Mucorales</taxon>
        <taxon>Mucorineae</taxon>
        <taxon>Rhizopodaceae</taxon>
        <taxon>Rhizopus</taxon>
    </lineage>
</organism>
<dbReference type="PANTHER" id="PTHR10137">
    <property type="entry name" value="V-TYPE PROTON ATPASE SUBUNIT C"/>
    <property type="match status" value="1"/>
</dbReference>
<comment type="subunit">
    <text evidence="6">V-ATPase is a heteromultimeric enzyme composed of a peripheral catalytic V1 complex (components A to H) attached to an integral membrane V0 proton pore complex.</text>
</comment>
<dbReference type="Gene3D" id="1.20.1460.10">
    <property type="entry name" value="subunit c (vma5p) of the yeast v-atpase, domain 2"/>
    <property type="match status" value="1"/>
</dbReference>
<evidence type="ECO:0000256" key="5">
    <source>
        <dbReference type="ARBA" id="ARBA00053565"/>
    </source>
</evidence>
<dbReference type="SUPFAM" id="SSF118203">
    <property type="entry name" value="Vacuolar ATP synthase subunit C"/>
    <property type="match status" value="1"/>
</dbReference>
<dbReference type="OMA" id="KSSYIQW"/>
<evidence type="ECO:0000256" key="2">
    <source>
        <dbReference type="ARBA" id="ARBA00022448"/>
    </source>
</evidence>
<comment type="similarity">
    <text evidence="1 6">Belongs to the V-ATPase C subunit family.</text>
</comment>
<protein>
    <recommendedName>
        <fullName evidence="6">V-type proton ATPase subunit C</fullName>
    </recommendedName>
</protein>
<keyword evidence="4 6" id="KW-0406">Ion transport</keyword>
<comment type="function">
    <text evidence="5">Subunit of the V1 complex of vacuolar(H+)-ATPase (V-ATPase), a multisubunit enzyme composed of a peripheral complex (V1) that hydrolyzes ATP and a membrane integral complex (V0) that translocates protons. V-ATPase is responsible for acidifying and maintaining the pH of intracellular compartments. Subunit C is necessary for the assembly of the catalytic sector of the enzyme and is likely to have a specific function in its catalytic activity. Reversibly leaves the enzyme after glucose depletion, causing the catalytic subcomplex V1 to detach from the V0 section.</text>
</comment>
<dbReference type="Proteomes" id="UP000717996">
    <property type="component" value="Unassembled WGS sequence"/>
</dbReference>
<evidence type="ECO:0000256" key="1">
    <source>
        <dbReference type="ARBA" id="ARBA00006138"/>
    </source>
</evidence>
<dbReference type="GO" id="GO:0046961">
    <property type="term" value="F:proton-transporting ATPase activity, rotational mechanism"/>
    <property type="evidence" value="ECO:0007669"/>
    <property type="project" value="InterPro"/>
</dbReference>
<evidence type="ECO:0000313" key="8">
    <source>
        <dbReference type="Proteomes" id="UP000717996"/>
    </source>
</evidence>